<reference evidence="2" key="1">
    <citation type="journal article" date="2019" name="Int. J. Syst. Evol. Microbiol.">
        <title>The Global Catalogue of Microorganisms (GCM) 10K type strain sequencing project: providing services to taxonomists for standard genome sequencing and annotation.</title>
        <authorList>
            <consortium name="The Broad Institute Genomics Platform"/>
            <consortium name="The Broad Institute Genome Sequencing Center for Infectious Disease"/>
            <person name="Wu L."/>
            <person name="Ma J."/>
        </authorList>
    </citation>
    <scope>NUCLEOTIDE SEQUENCE [LARGE SCALE GENOMIC DNA]</scope>
    <source>
        <strain evidence="2">JCM 18126</strain>
    </source>
</reference>
<dbReference type="Proteomes" id="UP001501195">
    <property type="component" value="Unassembled WGS sequence"/>
</dbReference>
<keyword evidence="2" id="KW-1185">Reference proteome</keyword>
<sequence length="80" mass="8966">MQMRFRLLNNNCGMEGLILEEGIFGSFRFFTSLSQHTSGAVGIAYGKLVRARVSHSSGVTSWRLRSDLDVIAISLEIRNF</sequence>
<organism evidence="1 2">
    <name type="scientific">Kineococcus glutinatus</name>
    <dbReference type="NCBI Taxonomy" id="1070872"/>
    <lineage>
        <taxon>Bacteria</taxon>
        <taxon>Bacillati</taxon>
        <taxon>Actinomycetota</taxon>
        <taxon>Actinomycetes</taxon>
        <taxon>Kineosporiales</taxon>
        <taxon>Kineosporiaceae</taxon>
        <taxon>Kineococcus</taxon>
    </lineage>
</organism>
<dbReference type="EMBL" id="BAABIL010000112">
    <property type="protein sequence ID" value="GAA4968879.1"/>
    <property type="molecule type" value="Genomic_DNA"/>
</dbReference>
<comment type="caution">
    <text evidence="1">The sequence shown here is derived from an EMBL/GenBank/DDBJ whole genome shotgun (WGS) entry which is preliminary data.</text>
</comment>
<evidence type="ECO:0000313" key="2">
    <source>
        <dbReference type="Proteomes" id="UP001501195"/>
    </source>
</evidence>
<evidence type="ECO:0000313" key="1">
    <source>
        <dbReference type="EMBL" id="GAA4968879.1"/>
    </source>
</evidence>
<gene>
    <name evidence="1" type="ORF">GCM10023225_09020</name>
</gene>
<proteinExistence type="predicted"/>
<accession>A0ABP9HEB3</accession>
<name>A0ABP9HEB3_9ACTN</name>
<protein>
    <submittedName>
        <fullName evidence="1">Uncharacterized protein</fullName>
    </submittedName>
</protein>